<evidence type="ECO:0000256" key="1">
    <source>
        <dbReference type="SAM" id="MobiDB-lite"/>
    </source>
</evidence>
<proteinExistence type="predicted"/>
<accession>J9GEV3</accession>
<comment type="caution">
    <text evidence="2">The sequence shown here is derived from an EMBL/GenBank/DDBJ whole genome shotgun (WGS) entry which is preliminary data.</text>
</comment>
<feature type="region of interest" description="Disordered" evidence="1">
    <location>
        <begin position="1"/>
        <end position="23"/>
    </location>
</feature>
<dbReference type="EMBL" id="AMCI01001333">
    <property type="protein sequence ID" value="EJX05872.1"/>
    <property type="molecule type" value="Genomic_DNA"/>
</dbReference>
<dbReference type="AlphaFoldDB" id="J9GEV3"/>
<gene>
    <name evidence="2" type="ORF">EVA_06022</name>
</gene>
<organism evidence="2">
    <name type="scientific">gut metagenome</name>
    <dbReference type="NCBI Taxonomy" id="749906"/>
    <lineage>
        <taxon>unclassified sequences</taxon>
        <taxon>metagenomes</taxon>
        <taxon>organismal metagenomes</taxon>
    </lineage>
</organism>
<sequence>MLSIHSGSISATQRAKSREVSTISADRIQRPAFLARTDPGQIQYLIPLAPK</sequence>
<name>J9GEV3_9ZZZZ</name>
<evidence type="ECO:0000313" key="2">
    <source>
        <dbReference type="EMBL" id="EJX05872.1"/>
    </source>
</evidence>
<reference evidence="2" key="1">
    <citation type="journal article" date="2012" name="PLoS ONE">
        <title>Gene sets for utilization of primary and secondary nutrition supplies in the distal gut of endangered iberian lynx.</title>
        <authorList>
            <person name="Alcaide M."/>
            <person name="Messina E."/>
            <person name="Richter M."/>
            <person name="Bargiela R."/>
            <person name="Peplies J."/>
            <person name="Huws S.A."/>
            <person name="Newbold C.J."/>
            <person name="Golyshin P.N."/>
            <person name="Simon M.A."/>
            <person name="Lopez G."/>
            <person name="Yakimov M.M."/>
            <person name="Ferrer M."/>
        </authorList>
    </citation>
    <scope>NUCLEOTIDE SEQUENCE</scope>
</reference>
<protein>
    <submittedName>
        <fullName evidence="2">Uncharacterized protein</fullName>
    </submittedName>
</protein>